<dbReference type="EMBL" id="JASCZI010061451">
    <property type="protein sequence ID" value="MED6138737.1"/>
    <property type="molecule type" value="Genomic_DNA"/>
</dbReference>
<feature type="compositionally biased region" description="Pro residues" evidence="1">
    <location>
        <begin position="10"/>
        <end position="21"/>
    </location>
</feature>
<evidence type="ECO:0000313" key="3">
    <source>
        <dbReference type="Proteomes" id="UP001341840"/>
    </source>
</evidence>
<protein>
    <submittedName>
        <fullName evidence="2">Uncharacterized protein</fullName>
    </submittedName>
</protein>
<gene>
    <name evidence="2" type="ORF">PIB30_077294</name>
</gene>
<accession>A0ABU6SQM4</accession>
<comment type="caution">
    <text evidence="2">The sequence shown here is derived from an EMBL/GenBank/DDBJ whole genome shotgun (WGS) entry which is preliminary data.</text>
</comment>
<proteinExistence type="predicted"/>
<reference evidence="2 3" key="1">
    <citation type="journal article" date="2023" name="Plants (Basel)">
        <title>Bridging the Gap: Combining Genomics and Transcriptomics Approaches to Understand Stylosanthes scabra, an Orphan Legume from the Brazilian Caatinga.</title>
        <authorList>
            <person name="Ferreira-Neto J.R.C."/>
            <person name="da Silva M.D."/>
            <person name="Binneck E."/>
            <person name="de Melo N.F."/>
            <person name="da Silva R.H."/>
            <person name="de Melo A.L.T.M."/>
            <person name="Pandolfi V."/>
            <person name="Bustamante F.O."/>
            <person name="Brasileiro-Vidal A.C."/>
            <person name="Benko-Iseppon A.M."/>
        </authorList>
    </citation>
    <scope>NUCLEOTIDE SEQUENCE [LARGE SCALE GENOMIC DNA]</scope>
    <source>
        <tissue evidence="2">Leaves</tissue>
    </source>
</reference>
<name>A0ABU6SQM4_9FABA</name>
<feature type="non-terminal residue" evidence="2">
    <location>
        <position position="51"/>
    </location>
</feature>
<sequence length="51" mass="5861">MEQPQFSKKPPFPSPHPPPKQPNHLEEALTKLTINTNSFMEETRANFKNQG</sequence>
<feature type="region of interest" description="Disordered" evidence="1">
    <location>
        <begin position="1"/>
        <end position="24"/>
    </location>
</feature>
<evidence type="ECO:0000313" key="2">
    <source>
        <dbReference type="EMBL" id="MED6138737.1"/>
    </source>
</evidence>
<evidence type="ECO:0000256" key="1">
    <source>
        <dbReference type="SAM" id="MobiDB-lite"/>
    </source>
</evidence>
<organism evidence="2 3">
    <name type="scientific">Stylosanthes scabra</name>
    <dbReference type="NCBI Taxonomy" id="79078"/>
    <lineage>
        <taxon>Eukaryota</taxon>
        <taxon>Viridiplantae</taxon>
        <taxon>Streptophyta</taxon>
        <taxon>Embryophyta</taxon>
        <taxon>Tracheophyta</taxon>
        <taxon>Spermatophyta</taxon>
        <taxon>Magnoliopsida</taxon>
        <taxon>eudicotyledons</taxon>
        <taxon>Gunneridae</taxon>
        <taxon>Pentapetalae</taxon>
        <taxon>rosids</taxon>
        <taxon>fabids</taxon>
        <taxon>Fabales</taxon>
        <taxon>Fabaceae</taxon>
        <taxon>Papilionoideae</taxon>
        <taxon>50 kb inversion clade</taxon>
        <taxon>dalbergioids sensu lato</taxon>
        <taxon>Dalbergieae</taxon>
        <taxon>Pterocarpus clade</taxon>
        <taxon>Stylosanthes</taxon>
    </lineage>
</organism>
<keyword evidence="3" id="KW-1185">Reference proteome</keyword>
<dbReference type="Proteomes" id="UP001341840">
    <property type="component" value="Unassembled WGS sequence"/>
</dbReference>